<proteinExistence type="predicted"/>
<dbReference type="Gene3D" id="3.40.50.1110">
    <property type="entry name" value="SGNH hydrolase"/>
    <property type="match status" value="2"/>
</dbReference>
<keyword evidence="1" id="KW-0732">Signal</keyword>
<dbReference type="GO" id="GO:0016787">
    <property type="term" value="F:hydrolase activity"/>
    <property type="evidence" value="ECO:0007669"/>
    <property type="project" value="UniProtKB-KW"/>
</dbReference>
<sequence length="498" mass="52409">MNTNYISLLLLLLLGLYSCSSDDDSGTMHGPEEEYSAGAADFSNYVSVGNSLTAGYTDGALFIAGQTNSLPNILATQFSLVGGGEFNQPLMNGNLGGLLLGGNPLPGFENRLYFNGSGPVRLPGMPTTDISQILSGNYNNMGVPGALSYHLVIPGYGNIAGLQTGSANPYFVRFSSSPSTSVIADAVAQNPTFFSLWIGNNDVLGYATGGGVGIDQTGNLDFTTYATNDITDPDVFAQMYANIVSQLVQNDAKGIVANIPDITSIPYFTTVPYNAIPLDENTADAINGAYAAYNGGLVQAQGFGLITAEEVEKRTINFSAGQNAVVLIDEDLTDLTGVNPALINMRQATEEDLIPLPVSSVLGTLADPNNPQSVIGVGVPLDDGQVLIPSEQMHVKTATQAYNATIQAVAEQHGLALVDANAILTALSQEGGVPFDEFVLNDDLIFGGAFSLDGIHPTARGYAYLANKFLEAIEVEYEATLPRLKAADYNTLYPAQLP</sequence>
<dbReference type="EMBL" id="JAPMUA010000003">
    <property type="protein sequence ID" value="MDG3586247.1"/>
    <property type="molecule type" value="Genomic_DNA"/>
</dbReference>
<evidence type="ECO:0000256" key="1">
    <source>
        <dbReference type="SAM" id="SignalP"/>
    </source>
</evidence>
<feature type="signal peptide" evidence="1">
    <location>
        <begin position="1"/>
        <end position="23"/>
    </location>
</feature>
<dbReference type="RefSeq" id="WP_277899845.1">
    <property type="nucleotide sequence ID" value="NZ_JAPMUA010000003.1"/>
</dbReference>
<reference evidence="2" key="1">
    <citation type="submission" date="2022-11" db="EMBL/GenBank/DDBJ databases">
        <title>High-quality draft genome sequence of Galbibacter sp. strain CMA-7.</title>
        <authorList>
            <person name="Wei L."/>
            <person name="Dong C."/>
            <person name="Shao Z."/>
        </authorList>
    </citation>
    <scope>NUCLEOTIDE SEQUENCE</scope>
    <source>
        <strain evidence="2">CMA-7</strain>
    </source>
</reference>
<keyword evidence="3" id="KW-1185">Reference proteome</keyword>
<dbReference type="SUPFAM" id="SSF52266">
    <property type="entry name" value="SGNH hydrolase"/>
    <property type="match status" value="1"/>
</dbReference>
<comment type="caution">
    <text evidence="2">The sequence shown here is derived from an EMBL/GenBank/DDBJ whole genome shotgun (WGS) entry which is preliminary data.</text>
</comment>
<dbReference type="Proteomes" id="UP001153642">
    <property type="component" value="Unassembled WGS sequence"/>
</dbReference>
<organism evidence="2 3">
    <name type="scientific">Galbibacter pacificus</name>
    <dbReference type="NCBI Taxonomy" id="2996052"/>
    <lineage>
        <taxon>Bacteria</taxon>
        <taxon>Pseudomonadati</taxon>
        <taxon>Bacteroidota</taxon>
        <taxon>Flavobacteriia</taxon>
        <taxon>Flavobacteriales</taxon>
        <taxon>Flavobacteriaceae</taxon>
        <taxon>Galbibacter</taxon>
    </lineage>
</organism>
<name>A0ABT6FSK1_9FLAO</name>
<gene>
    <name evidence="2" type="ORF">OSR52_10230</name>
</gene>
<evidence type="ECO:0000313" key="3">
    <source>
        <dbReference type="Proteomes" id="UP001153642"/>
    </source>
</evidence>
<protein>
    <submittedName>
        <fullName evidence="2">SGNH/GDSL hydrolase family protein</fullName>
    </submittedName>
</protein>
<evidence type="ECO:0000313" key="2">
    <source>
        <dbReference type="EMBL" id="MDG3586247.1"/>
    </source>
</evidence>
<accession>A0ABT6FSK1</accession>
<dbReference type="InterPro" id="IPR036514">
    <property type="entry name" value="SGNH_hydro_sf"/>
</dbReference>
<keyword evidence="2" id="KW-0378">Hydrolase</keyword>
<feature type="chain" id="PRO_5046704915" evidence="1">
    <location>
        <begin position="24"/>
        <end position="498"/>
    </location>
</feature>